<accession>A0A0N4V276</accession>
<evidence type="ECO:0000313" key="1">
    <source>
        <dbReference type="EMBL" id="VDD88656.1"/>
    </source>
</evidence>
<evidence type="ECO:0000313" key="2">
    <source>
        <dbReference type="Proteomes" id="UP000274131"/>
    </source>
</evidence>
<organism evidence="3">
    <name type="scientific">Enterobius vermicularis</name>
    <name type="common">Human pinworm</name>
    <dbReference type="NCBI Taxonomy" id="51028"/>
    <lineage>
        <taxon>Eukaryota</taxon>
        <taxon>Metazoa</taxon>
        <taxon>Ecdysozoa</taxon>
        <taxon>Nematoda</taxon>
        <taxon>Chromadorea</taxon>
        <taxon>Rhabditida</taxon>
        <taxon>Spirurina</taxon>
        <taxon>Oxyuridomorpha</taxon>
        <taxon>Oxyuroidea</taxon>
        <taxon>Oxyuridae</taxon>
        <taxon>Enterobius</taxon>
    </lineage>
</organism>
<dbReference type="EMBL" id="UXUI01007685">
    <property type="protein sequence ID" value="VDD88656.1"/>
    <property type="molecule type" value="Genomic_DNA"/>
</dbReference>
<protein>
    <submittedName>
        <fullName evidence="3">Lipocln_cytosolic_FA-bd_dom domain-containing protein</fullName>
    </submittedName>
</protein>
<evidence type="ECO:0000313" key="3">
    <source>
        <dbReference type="WBParaSite" id="EVEC_0000409001-mRNA-1"/>
    </source>
</evidence>
<dbReference type="AlphaFoldDB" id="A0A0N4V276"/>
<dbReference type="WBParaSite" id="EVEC_0000409001-mRNA-1">
    <property type="protein sequence ID" value="EVEC_0000409001-mRNA-1"/>
    <property type="gene ID" value="EVEC_0000409001"/>
</dbReference>
<dbReference type="Proteomes" id="UP000274131">
    <property type="component" value="Unassembled WGS sequence"/>
</dbReference>
<sequence>METMRTNLKFRKSGKMATIAGFYEDECQTIHIKTVLIHNETNLLIYYAPEAANGVDHYGVMFYPNLERAGYEFTEWMLKERRLSRSLMDEECQRRRKAL</sequence>
<reference evidence="1 2" key="2">
    <citation type="submission" date="2018-10" db="EMBL/GenBank/DDBJ databases">
        <authorList>
            <consortium name="Pathogen Informatics"/>
        </authorList>
    </citation>
    <scope>NUCLEOTIDE SEQUENCE [LARGE SCALE GENOMIC DNA]</scope>
</reference>
<proteinExistence type="predicted"/>
<gene>
    <name evidence="1" type="ORF">EVEC_LOCUS3798</name>
</gene>
<keyword evidence="2" id="KW-1185">Reference proteome</keyword>
<name>A0A0N4V276_ENTVE</name>
<reference evidence="3" key="1">
    <citation type="submission" date="2017-02" db="UniProtKB">
        <authorList>
            <consortium name="WormBaseParasite"/>
        </authorList>
    </citation>
    <scope>IDENTIFICATION</scope>
</reference>